<dbReference type="Proteomes" id="UP000553193">
    <property type="component" value="Unassembled WGS sequence"/>
</dbReference>
<dbReference type="RefSeq" id="WP_184382509.1">
    <property type="nucleotide sequence ID" value="NZ_JACIDJ010000001.1"/>
</dbReference>
<evidence type="ECO:0000313" key="2">
    <source>
        <dbReference type="EMBL" id="MBB3897577.1"/>
    </source>
</evidence>
<protein>
    <submittedName>
        <fullName evidence="2">Pimeloyl-ACP methyl ester carboxylesterase</fullName>
    </submittedName>
</protein>
<keyword evidence="3" id="KW-1185">Reference proteome</keyword>
<gene>
    <name evidence="2" type="ORF">GGQ83_001003</name>
</gene>
<feature type="chain" id="PRO_5032577743" evidence="1">
    <location>
        <begin position="24"/>
        <end position="368"/>
    </location>
</feature>
<organism evidence="2 3">
    <name type="scientific">Roseococcus suduntuyensis</name>
    <dbReference type="NCBI Taxonomy" id="455361"/>
    <lineage>
        <taxon>Bacteria</taxon>
        <taxon>Pseudomonadati</taxon>
        <taxon>Pseudomonadota</taxon>
        <taxon>Alphaproteobacteria</taxon>
        <taxon>Acetobacterales</taxon>
        <taxon>Roseomonadaceae</taxon>
        <taxon>Roseococcus</taxon>
    </lineage>
</organism>
<evidence type="ECO:0000256" key="1">
    <source>
        <dbReference type="SAM" id="SignalP"/>
    </source>
</evidence>
<dbReference type="Gene3D" id="3.40.50.1820">
    <property type="entry name" value="alpha/beta hydrolase"/>
    <property type="match status" value="1"/>
</dbReference>
<accession>A0A840A8Z3</accession>
<feature type="signal peptide" evidence="1">
    <location>
        <begin position="1"/>
        <end position="23"/>
    </location>
</feature>
<keyword evidence="1" id="KW-0732">Signal</keyword>
<proteinExistence type="predicted"/>
<name>A0A840A8Z3_9PROT</name>
<comment type="caution">
    <text evidence="2">The sequence shown here is derived from an EMBL/GenBank/DDBJ whole genome shotgun (WGS) entry which is preliminary data.</text>
</comment>
<evidence type="ECO:0000313" key="3">
    <source>
        <dbReference type="Proteomes" id="UP000553193"/>
    </source>
</evidence>
<reference evidence="2 3" key="1">
    <citation type="submission" date="2020-08" db="EMBL/GenBank/DDBJ databases">
        <title>Genomic Encyclopedia of Type Strains, Phase IV (KMG-IV): sequencing the most valuable type-strain genomes for metagenomic binning, comparative biology and taxonomic classification.</title>
        <authorList>
            <person name="Goeker M."/>
        </authorList>
    </citation>
    <scope>NUCLEOTIDE SEQUENCE [LARGE SCALE GENOMIC DNA]</scope>
    <source>
        <strain evidence="2 3">DSM 19979</strain>
    </source>
</reference>
<dbReference type="SUPFAM" id="SSF53474">
    <property type="entry name" value="alpha/beta-Hydrolases"/>
    <property type="match status" value="1"/>
</dbReference>
<dbReference type="InterPro" id="IPR029058">
    <property type="entry name" value="AB_hydrolase_fold"/>
</dbReference>
<dbReference type="EMBL" id="JACIDJ010000001">
    <property type="protein sequence ID" value="MBB3897577.1"/>
    <property type="molecule type" value="Genomic_DNA"/>
</dbReference>
<dbReference type="AlphaFoldDB" id="A0A840A8Z3"/>
<sequence>MRAVLPLLFGLLLALPASAPAWADEEAAHQRVFSAGSILRGGLPTASLAIGFTQHYRGAVPHAAFAFAQGADGRAVWAMSSGHATPSEAEAEALDSCTRRLRQMRSAPDQSCQLLATDGALRDGGTIRVERGGLGPFQRSPFHRHRGPAEAAGVLVWGHGYGGPDEDFRGKPLPGFVTALNEAGFDILRFDRHPGDDALFISQPRLVRGLPALRAQGYRQVVLGGESRGAWQALMAAAERPELVDAVIAAAPAAHGEVEENETRADALADFQRLLAGMAASPARLLVITFEGDEFDPDPGARAQAVAGLAARRAAPTLALFPNGPARGHSGARDWRFTRDYGACVLTLLRAPEPAAPRGLRRRSCGGG</sequence>